<protein>
    <submittedName>
        <fullName evidence="1">Uncharacterized protein</fullName>
    </submittedName>
</protein>
<evidence type="ECO:0000313" key="2">
    <source>
        <dbReference type="Proteomes" id="UP000241426"/>
    </source>
</evidence>
<sequence>MKTFNRENIIELAPEIFGASEKKTIHWYNIDGKKYGVIDSTESCGLQVIDSGYNSTDLSDEIKCILAVKIRKQI</sequence>
<reference evidence="1 2" key="1">
    <citation type="submission" date="2018-01" db="EMBL/GenBank/DDBJ databases">
        <title>Whole genome sequencing of Histamine producing bacteria.</title>
        <authorList>
            <person name="Butler K."/>
        </authorList>
    </citation>
    <scope>NUCLEOTIDE SEQUENCE [LARGE SCALE GENOMIC DNA]</scope>
    <source>
        <strain evidence="1 2">FS-7.2</strain>
    </source>
</reference>
<dbReference type="Proteomes" id="UP000241426">
    <property type="component" value="Unassembled WGS sequence"/>
</dbReference>
<dbReference type="RefSeq" id="WP_107289253.1">
    <property type="nucleotide sequence ID" value="NZ_PYNF01000003.1"/>
</dbReference>
<gene>
    <name evidence="1" type="ORF">C9J27_05660</name>
</gene>
<comment type="caution">
    <text evidence="1">The sequence shown here is derived from an EMBL/GenBank/DDBJ whole genome shotgun (WGS) entry which is preliminary data.</text>
</comment>
<organism evidence="1 2">
    <name type="scientific">Photobacterium kishitanii</name>
    <dbReference type="NCBI Taxonomy" id="318456"/>
    <lineage>
        <taxon>Bacteria</taxon>
        <taxon>Pseudomonadati</taxon>
        <taxon>Pseudomonadota</taxon>
        <taxon>Gammaproteobacteria</taxon>
        <taxon>Vibrionales</taxon>
        <taxon>Vibrionaceae</taxon>
        <taxon>Photobacterium</taxon>
    </lineage>
</organism>
<proteinExistence type="predicted"/>
<name>A0A2T3KLS9_9GAMM</name>
<dbReference type="EMBL" id="PYNF01000003">
    <property type="protein sequence ID" value="PSV00623.1"/>
    <property type="molecule type" value="Genomic_DNA"/>
</dbReference>
<accession>A0A2T3KLS9</accession>
<dbReference type="AlphaFoldDB" id="A0A2T3KLS9"/>
<evidence type="ECO:0000313" key="1">
    <source>
        <dbReference type="EMBL" id="PSV00623.1"/>
    </source>
</evidence>